<dbReference type="Gene3D" id="3.30.830.10">
    <property type="entry name" value="Metalloenzyme, LuxS/M16 peptidase-like"/>
    <property type="match status" value="4"/>
</dbReference>
<dbReference type="GO" id="GO:0004222">
    <property type="term" value="F:metalloendopeptidase activity"/>
    <property type="evidence" value="ECO:0007669"/>
    <property type="project" value="TreeGrafter"/>
</dbReference>
<dbReference type="STRING" id="1844972.A7K91_06010"/>
<evidence type="ECO:0000313" key="4">
    <source>
        <dbReference type="Proteomes" id="UP000092024"/>
    </source>
</evidence>
<dbReference type="EMBL" id="LYPA01000071">
    <property type="protein sequence ID" value="OBR63507.1"/>
    <property type="molecule type" value="Genomic_DNA"/>
</dbReference>
<dbReference type="PANTHER" id="PTHR43016">
    <property type="entry name" value="PRESEQUENCE PROTEASE"/>
    <property type="match status" value="1"/>
</dbReference>
<dbReference type="RefSeq" id="WP_068685898.1">
    <property type="nucleotide sequence ID" value="NZ_LYPA01000071.1"/>
</dbReference>
<dbReference type="InterPro" id="IPR011249">
    <property type="entry name" value="Metalloenz_LuxS/M16"/>
</dbReference>
<dbReference type="Pfam" id="PF22516">
    <property type="entry name" value="PreP_C"/>
    <property type="match status" value="1"/>
</dbReference>
<dbReference type="GO" id="GO:0016485">
    <property type="term" value="P:protein processing"/>
    <property type="evidence" value="ECO:0007669"/>
    <property type="project" value="TreeGrafter"/>
</dbReference>
<dbReference type="FunFam" id="3.30.830.10:FF:000034">
    <property type="entry name" value="presequence protease 1, chloroplastic/mitochondrial"/>
    <property type="match status" value="1"/>
</dbReference>
<reference evidence="3 4" key="1">
    <citation type="submission" date="2016-05" db="EMBL/GenBank/DDBJ databases">
        <title>Paenibacillus oryzae. sp. nov., isolated from the rice root.</title>
        <authorList>
            <person name="Zhang J."/>
            <person name="Zhang X."/>
        </authorList>
    </citation>
    <scope>NUCLEOTIDE SEQUENCE [LARGE SCALE GENOMIC DNA]</scope>
    <source>
        <strain evidence="3 4">1DrF-4</strain>
    </source>
</reference>
<sequence>MIDQLQPYRLLQEEDIKELQSSGYLLEHKKSGAKIVVLSNKDDNKVFSISFRTPPSDHTGVAHILEHSVLCGSRKFPAKDSFVELLKGSLNTFLNALTFSDKTVYPIASRNDKDFQNLMDVYLDAVLHPAIYDREETFLQEGWHYELQSEEGEITYNGVVYNEMKGVFSSAEDVVYKKTLNSLFPDTTYGNVSGGLPEHITDLTYQELLDFHTRYYHPSNSYIYLYGDMDVEQKLLWLDEAYLSDFDRGISVDSSIALQPPPPEHADIVVPYSAGSSEPEVDNSFLTYSAVIGTSLEQELSIAFKILQYALLDAPGAVLTQALLDKGIAGDVYGSFNDSMYQPVFTVTLKQSNLSSKETFLTTMNDVLKEIVKNGFDKKALLAGLNSQEFRHREADYGNMPKGLIYNFNALKSWLYDENAPFTYLQANEVYNRLRQKVDEGYFEQLVERYLLNNNHVSFVAGIPDHGLGERKEKELQDRLKALKESLNQEQLAEMVQKTIQLKAYQNEPSTREQQDCIPLLSKSDIKPQAPALHMKVKEADGIPLLHHSLYSNGIGYLKLLFDVKETPRHLLPYLGLLQHVLSFVDTKNYAFSELANEINLNSGGMAVRLKAFNHANDPSVYSAVLEFDIKVMYDKLGFAFSIIEEIIQTSNLDDSKRLLELVSQLKGQLQSSLISGGHVAGVRRSSAGHSPSAAFREETGGIAFYHWLEALHANFASRKEELSAGLKELMAFVFQPENLLVSYTSDENSYEGIEGLITSFARSLNSQKIEQKVPAFIPIQKREGIKTSSEVQYVVQTGNFRENGYSYTGALRVLEGILSLDYLWNQIRAKGGAYGCMAGFQRNGDSYFASYRDPNLEQSYKVYEEVPSYLRKFKADEQEMTRYIIGAIQKLDMPKTPRSEGEFALACYLSGVTEADLQQERDEVLAATAEDISGFAALTEKLLEQGHRCVIGNEHKIGQAAALFDSTLNLIQSHVTDGE</sequence>
<feature type="domain" description="Peptidase M16C associated" evidence="2">
    <location>
        <begin position="462"/>
        <end position="712"/>
    </location>
</feature>
<dbReference type="SUPFAM" id="SSF63411">
    <property type="entry name" value="LuxS/MPP-like metallohydrolase"/>
    <property type="match status" value="4"/>
</dbReference>
<protein>
    <submittedName>
        <fullName evidence="3">Peptidase M16</fullName>
    </submittedName>
</protein>
<keyword evidence="4" id="KW-1185">Reference proteome</keyword>
<comment type="caution">
    <text evidence="3">The sequence shown here is derived from an EMBL/GenBank/DDBJ whole genome shotgun (WGS) entry which is preliminary data.</text>
</comment>
<dbReference type="SMART" id="SM01264">
    <property type="entry name" value="M16C_associated"/>
    <property type="match status" value="1"/>
</dbReference>
<evidence type="ECO:0000313" key="3">
    <source>
        <dbReference type="EMBL" id="OBR63507.1"/>
    </source>
</evidence>
<organism evidence="3 4">
    <name type="scientific">Paenibacillus oryzae</name>
    <dbReference type="NCBI Taxonomy" id="1844972"/>
    <lineage>
        <taxon>Bacteria</taxon>
        <taxon>Bacillati</taxon>
        <taxon>Bacillota</taxon>
        <taxon>Bacilli</taxon>
        <taxon>Bacillales</taxon>
        <taxon>Paenibacillaceae</taxon>
        <taxon>Paenibacillus</taxon>
    </lineage>
</organism>
<proteinExistence type="predicted"/>
<dbReference type="Proteomes" id="UP000092024">
    <property type="component" value="Unassembled WGS sequence"/>
</dbReference>
<accession>A0A1A5YD55</accession>
<dbReference type="InterPro" id="IPR013578">
    <property type="entry name" value="Peptidase_M16C_assoc"/>
</dbReference>
<dbReference type="GO" id="GO:0046872">
    <property type="term" value="F:metal ion binding"/>
    <property type="evidence" value="ECO:0007669"/>
    <property type="project" value="InterPro"/>
</dbReference>
<dbReference type="Pfam" id="PF00675">
    <property type="entry name" value="Peptidase_M16"/>
    <property type="match status" value="1"/>
</dbReference>
<dbReference type="OrthoDB" id="9762027at2"/>
<dbReference type="InterPro" id="IPR055130">
    <property type="entry name" value="PreP_C"/>
</dbReference>
<keyword evidence="1" id="KW-0175">Coiled coil</keyword>
<dbReference type="PANTHER" id="PTHR43016:SF13">
    <property type="entry name" value="PRESEQUENCE PROTEASE, MITOCHONDRIAL"/>
    <property type="match status" value="1"/>
</dbReference>
<dbReference type="AlphaFoldDB" id="A0A1A5YD55"/>
<dbReference type="InterPro" id="IPR011765">
    <property type="entry name" value="Pept_M16_N"/>
</dbReference>
<dbReference type="Pfam" id="PF05193">
    <property type="entry name" value="Peptidase_M16_C"/>
    <property type="match status" value="1"/>
</dbReference>
<evidence type="ECO:0000259" key="2">
    <source>
        <dbReference type="SMART" id="SM01264"/>
    </source>
</evidence>
<evidence type="ECO:0000256" key="1">
    <source>
        <dbReference type="SAM" id="Coils"/>
    </source>
</evidence>
<feature type="coiled-coil region" evidence="1">
    <location>
        <begin position="473"/>
        <end position="508"/>
    </location>
</feature>
<dbReference type="Pfam" id="PF08367">
    <property type="entry name" value="M16C_assoc"/>
    <property type="match status" value="1"/>
</dbReference>
<gene>
    <name evidence="3" type="ORF">A7K91_06010</name>
</gene>
<name>A0A1A5YD55_9BACL</name>
<dbReference type="InterPro" id="IPR007863">
    <property type="entry name" value="Peptidase_M16_C"/>
</dbReference>